<evidence type="ECO:0000313" key="3">
    <source>
        <dbReference type="Proteomes" id="UP000712600"/>
    </source>
</evidence>
<reference evidence="2" key="1">
    <citation type="submission" date="2019-12" db="EMBL/GenBank/DDBJ databases">
        <title>Genome sequencing and annotation of Brassica cretica.</title>
        <authorList>
            <person name="Studholme D.J."/>
            <person name="Sarris P."/>
        </authorList>
    </citation>
    <scope>NUCLEOTIDE SEQUENCE</scope>
    <source>
        <strain evidence="2">PFS-109/04</strain>
        <tissue evidence="2">Leaf</tissue>
    </source>
</reference>
<dbReference type="AlphaFoldDB" id="A0A8S9S1Z8"/>
<name>A0A8S9S1Z8_BRACR</name>
<sequence>MIQAPAMMIRDPAMTTPASAMTIRVLYVHHEKEKLQGAHNYAINSEQGRTSGNTWTRNLGYDDSVFCEIHQTQGHSTMNRKVLSARFAAKLLAGEISEVTGIKDLIHDSDRPPKPDRTPENPSQGNQSGEKRK</sequence>
<feature type="region of interest" description="Disordered" evidence="1">
    <location>
        <begin position="102"/>
        <end position="133"/>
    </location>
</feature>
<feature type="compositionally biased region" description="Basic and acidic residues" evidence="1">
    <location>
        <begin position="104"/>
        <end position="119"/>
    </location>
</feature>
<protein>
    <submittedName>
        <fullName evidence="2">Uncharacterized protein</fullName>
    </submittedName>
</protein>
<dbReference type="Proteomes" id="UP000712600">
    <property type="component" value="Unassembled WGS sequence"/>
</dbReference>
<feature type="compositionally biased region" description="Polar residues" evidence="1">
    <location>
        <begin position="120"/>
        <end position="133"/>
    </location>
</feature>
<dbReference type="EMBL" id="QGKX02000088">
    <property type="protein sequence ID" value="KAF3586743.1"/>
    <property type="molecule type" value="Genomic_DNA"/>
</dbReference>
<evidence type="ECO:0000313" key="2">
    <source>
        <dbReference type="EMBL" id="KAF3586743.1"/>
    </source>
</evidence>
<gene>
    <name evidence="2" type="ORF">F2Q69_00028674</name>
</gene>
<proteinExistence type="predicted"/>
<comment type="caution">
    <text evidence="2">The sequence shown here is derived from an EMBL/GenBank/DDBJ whole genome shotgun (WGS) entry which is preliminary data.</text>
</comment>
<evidence type="ECO:0000256" key="1">
    <source>
        <dbReference type="SAM" id="MobiDB-lite"/>
    </source>
</evidence>
<accession>A0A8S9S1Z8</accession>
<organism evidence="2 3">
    <name type="scientific">Brassica cretica</name>
    <name type="common">Mustard</name>
    <dbReference type="NCBI Taxonomy" id="69181"/>
    <lineage>
        <taxon>Eukaryota</taxon>
        <taxon>Viridiplantae</taxon>
        <taxon>Streptophyta</taxon>
        <taxon>Embryophyta</taxon>
        <taxon>Tracheophyta</taxon>
        <taxon>Spermatophyta</taxon>
        <taxon>Magnoliopsida</taxon>
        <taxon>eudicotyledons</taxon>
        <taxon>Gunneridae</taxon>
        <taxon>Pentapetalae</taxon>
        <taxon>rosids</taxon>
        <taxon>malvids</taxon>
        <taxon>Brassicales</taxon>
        <taxon>Brassicaceae</taxon>
        <taxon>Brassiceae</taxon>
        <taxon>Brassica</taxon>
    </lineage>
</organism>